<keyword evidence="5" id="KW-0732">Signal</keyword>
<dbReference type="PROSITE" id="PS50835">
    <property type="entry name" value="IG_LIKE"/>
    <property type="match status" value="3"/>
</dbReference>
<keyword evidence="1" id="KW-1015">Disulfide bond</keyword>
<accession>C3YQA2</accession>
<dbReference type="GO" id="GO:0070593">
    <property type="term" value="P:dendrite self-avoidance"/>
    <property type="evidence" value="ECO:0000318"/>
    <property type="project" value="GO_Central"/>
</dbReference>
<dbReference type="GO" id="GO:0098632">
    <property type="term" value="F:cell-cell adhesion mediator activity"/>
    <property type="evidence" value="ECO:0000318"/>
    <property type="project" value="GO_Central"/>
</dbReference>
<evidence type="ECO:0000256" key="1">
    <source>
        <dbReference type="ARBA" id="ARBA00023157"/>
    </source>
</evidence>
<dbReference type="InterPro" id="IPR013783">
    <property type="entry name" value="Ig-like_fold"/>
</dbReference>
<dbReference type="InterPro" id="IPR003598">
    <property type="entry name" value="Ig_sub2"/>
</dbReference>
<dbReference type="InterPro" id="IPR007110">
    <property type="entry name" value="Ig-like_dom"/>
</dbReference>
<evidence type="ECO:0000256" key="3">
    <source>
        <dbReference type="SAM" id="MobiDB-lite"/>
    </source>
</evidence>
<proteinExistence type="predicted"/>
<feature type="region of interest" description="Disordered" evidence="3">
    <location>
        <begin position="360"/>
        <end position="404"/>
    </location>
</feature>
<feature type="compositionally biased region" description="Acidic residues" evidence="3">
    <location>
        <begin position="364"/>
        <end position="374"/>
    </location>
</feature>
<dbReference type="Pfam" id="PF13895">
    <property type="entry name" value="Ig_2"/>
    <property type="match status" value="1"/>
</dbReference>
<dbReference type="GO" id="GO:0005886">
    <property type="term" value="C:plasma membrane"/>
    <property type="evidence" value="ECO:0000318"/>
    <property type="project" value="GO_Central"/>
</dbReference>
<reference evidence="9" key="3">
    <citation type="submission" date="2025-04" db="UniProtKB">
        <authorList>
            <consortium name="RefSeq"/>
        </authorList>
    </citation>
    <scope>IDENTIFICATION</scope>
    <source>
        <strain evidence="9">S238N-H82</strain>
        <tissue evidence="9">Testes</tissue>
    </source>
</reference>
<feature type="domain" description="Ig-like" evidence="6">
    <location>
        <begin position="121"/>
        <end position="232"/>
    </location>
</feature>
<dbReference type="OrthoDB" id="5970915at2759"/>
<dbReference type="RefSeq" id="XP_035667087.1">
    <property type="nucleotide sequence ID" value="XM_035811194.1"/>
</dbReference>
<feature type="domain" description="Ig-like" evidence="6">
    <location>
        <begin position="24"/>
        <end position="113"/>
    </location>
</feature>
<reference evidence="7" key="1">
    <citation type="journal article" date="2008" name="Nature">
        <title>The amphioxus genome and the evolution of the chordate karyotype.</title>
        <authorList>
            <consortium name="US DOE Joint Genome Institute (JGI-PGF)"/>
            <person name="Putnam N.H."/>
            <person name="Butts T."/>
            <person name="Ferrier D.E.K."/>
            <person name="Furlong R.F."/>
            <person name="Hellsten U."/>
            <person name="Kawashima T."/>
            <person name="Robinson-Rechavi M."/>
            <person name="Shoguchi E."/>
            <person name="Terry A."/>
            <person name="Yu J.-K."/>
            <person name="Benito-Gutierrez E.L."/>
            <person name="Dubchak I."/>
            <person name="Garcia-Fernandez J."/>
            <person name="Gibson-Brown J.J."/>
            <person name="Grigoriev I.V."/>
            <person name="Horton A.C."/>
            <person name="de Jong P.J."/>
            <person name="Jurka J."/>
            <person name="Kapitonov V.V."/>
            <person name="Kohara Y."/>
            <person name="Kuroki Y."/>
            <person name="Lindquist E."/>
            <person name="Lucas S."/>
            <person name="Osoegawa K."/>
            <person name="Pennacchio L.A."/>
            <person name="Salamov A.A."/>
            <person name="Satou Y."/>
            <person name="Sauka-Spengler T."/>
            <person name="Schmutz J."/>
            <person name="Shin-I T."/>
            <person name="Toyoda A."/>
            <person name="Bronner-Fraser M."/>
            <person name="Fujiyama A."/>
            <person name="Holland L.Z."/>
            <person name="Holland P.W.H."/>
            <person name="Satoh N."/>
            <person name="Rokhsar D.S."/>
        </authorList>
    </citation>
    <scope>NUCLEOTIDE SEQUENCE [LARGE SCALE GENOMIC DNA]</scope>
    <source>
        <strain evidence="7">S238N-H82</strain>
        <tissue evidence="7">Testes</tissue>
    </source>
</reference>
<feature type="chain" id="PRO_5044729225" evidence="5">
    <location>
        <begin position="21"/>
        <end position="404"/>
    </location>
</feature>
<evidence type="ECO:0000313" key="8">
    <source>
        <dbReference type="Proteomes" id="UP000001554"/>
    </source>
</evidence>
<dbReference type="EMBL" id="GG666540">
    <property type="protein sequence ID" value="EEN57534.1"/>
    <property type="molecule type" value="Genomic_DNA"/>
</dbReference>
<feature type="signal peptide" evidence="5">
    <location>
        <begin position="1"/>
        <end position="20"/>
    </location>
</feature>
<keyword evidence="4" id="KW-1133">Transmembrane helix</keyword>
<dbReference type="FunFam" id="2.60.40.10:FF:004826">
    <property type="match status" value="2"/>
</dbReference>
<dbReference type="Pfam" id="PF13927">
    <property type="entry name" value="Ig_3"/>
    <property type="match status" value="1"/>
</dbReference>
<protein>
    <submittedName>
        <fullName evidence="9">Neuroplastin-like isoform X1</fullName>
    </submittedName>
</protein>
<dbReference type="OMA" id="RNDVHQN"/>
<dbReference type="KEGG" id="bfo:118409838"/>
<evidence type="ECO:0000256" key="4">
    <source>
        <dbReference type="SAM" id="Phobius"/>
    </source>
</evidence>
<dbReference type="GeneID" id="118409838"/>
<reference evidence="8" key="2">
    <citation type="journal article" date="2020" name="Nat. Ecol. Evol.">
        <title>Deeply conserved synteny resolves early events in vertebrate evolution.</title>
        <authorList>
            <person name="Simakov O."/>
            <person name="Marletaz F."/>
            <person name="Yue J.X."/>
            <person name="O'Connell B."/>
            <person name="Jenkins J."/>
            <person name="Brandt A."/>
            <person name="Calef R."/>
            <person name="Tung C.H."/>
            <person name="Huang T.K."/>
            <person name="Schmutz J."/>
            <person name="Satoh N."/>
            <person name="Yu J.K."/>
            <person name="Putnam N.H."/>
            <person name="Green R.E."/>
            <person name="Rokhsar D.S."/>
        </authorList>
    </citation>
    <scope>NUCLEOTIDE SEQUENCE [LARGE SCALE GENOMIC DNA]</scope>
    <source>
        <strain evidence="8">S238N-H82</strain>
    </source>
</reference>
<dbReference type="Pfam" id="PF07679">
    <property type="entry name" value="I-set"/>
    <property type="match status" value="1"/>
</dbReference>
<evidence type="ECO:0000256" key="5">
    <source>
        <dbReference type="SAM" id="SignalP"/>
    </source>
</evidence>
<dbReference type="Proteomes" id="UP000001554">
    <property type="component" value="Chromosome 2"/>
</dbReference>
<dbReference type="PANTHER" id="PTHR10075:SF100">
    <property type="entry name" value="FASCICLIN-2"/>
    <property type="match status" value="1"/>
</dbReference>
<dbReference type="SUPFAM" id="SSF48726">
    <property type="entry name" value="Immunoglobulin"/>
    <property type="match status" value="3"/>
</dbReference>
<dbReference type="InterPro" id="IPR036179">
    <property type="entry name" value="Ig-like_dom_sf"/>
</dbReference>
<gene>
    <name evidence="9" type="primary">LOC118409838</name>
    <name evidence="7" type="ORF">BRAFLDRAFT_127723</name>
</gene>
<dbReference type="InterPro" id="IPR013098">
    <property type="entry name" value="Ig_I-set"/>
</dbReference>
<evidence type="ECO:0000256" key="2">
    <source>
        <dbReference type="ARBA" id="ARBA00023319"/>
    </source>
</evidence>
<dbReference type="GO" id="GO:0007156">
    <property type="term" value="P:homophilic cell adhesion via plasma membrane adhesion molecules"/>
    <property type="evidence" value="ECO:0000318"/>
    <property type="project" value="GO_Central"/>
</dbReference>
<feature type="compositionally biased region" description="Basic and acidic residues" evidence="3">
    <location>
        <begin position="388"/>
        <end position="404"/>
    </location>
</feature>
<evidence type="ECO:0000259" key="6">
    <source>
        <dbReference type="PROSITE" id="PS50835"/>
    </source>
</evidence>
<dbReference type="eggNOG" id="ENOG502QPKN">
    <property type="taxonomic scope" value="Eukaryota"/>
</dbReference>
<dbReference type="AlphaFoldDB" id="C3YQA2"/>
<name>C3YQA2_BRAFL</name>
<keyword evidence="4" id="KW-0812">Transmembrane</keyword>
<dbReference type="Gene3D" id="2.60.40.10">
    <property type="entry name" value="Immunoglobulins"/>
    <property type="match status" value="3"/>
</dbReference>
<feature type="domain" description="Ig-like" evidence="6">
    <location>
        <begin position="237"/>
        <end position="328"/>
    </location>
</feature>
<feature type="transmembrane region" description="Helical" evidence="4">
    <location>
        <begin position="335"/>
        <end position="356"/>
    </location>
</feature>
<evidence type="ECO:0000313" key="7">
    <source>
        <dbReference type="EMBL" id="EEN57534.1"/>
    </source>
</evidence>
<organism>
    <name type="scientific">Branchiostoma floridae</name>
    <name type="common">Florida lancelet</name>
    <name type="synonym">Amphioxus</name>
    <dbReference type="NCBI Taxonomy" id="7739"/>
    <lineage>
        <taxon>Eukaryota</taxon>
        <taxon>Metazoa</taxon>
        <taxon>Chordata</taxon>
        <taxon>Cephalochordata</taxon>
        <taxon>Leptocardii</taxon>
        <taxon>Amphioxiformes</taxon>
        <taxon>Branchiostomatidae</taxon>
        <taxon>Branchiostoma</taxon>
    </lineage>
</organism>
<keyword evidence="4" id="KW-0472">Membrane</keyword>
<keyword evidence="8" id="KW-1185">Reference proteome</keyword>
<dbReference type="GO" id="GO:0030424">
    <property type="term" value="C:axon"/>
    <property type="evidence" value="ECO:0000318"/>
    <property type="project" value="GO_Central"/>
</dbReference>
<dbReference type="PROSITE" id="PS51257">
    <property type="entry name" value="PROKAR_LIPOPROTEIN"/>
    <property type="match status" value="1"/>
</dbReference>
<evidence type="ECO:0000313" key="9">
    <source>
        <dbReference type="RefSeq" id="XP_035667087.1"/>
    </source>
</evidence>
<sequence>MKSKLLISLLLVAFVASCRAQNQVEFTMEPQGTTSFEDGSVQFSCEAQKTGGDDDVEIVWVRSSGGSVGPINDGSDSRFTFATVTTTGAAKSNFSIDDLVVGDTGQYKCYASNDPTRGSNPTTEPTKWISAQANLNILAKVLINQTADTNLTKIGPLELGCEVSNPGSDLTVTSVAWTRNGVAVKDDGSTAQPNYYLKIRLASGTDGGVYTCTVTFTVTSTGATVTDSRDITVYAAPRITSHFRKSVKYQEGETVTLKCTAEGYPTPTVKWIKDDEELANMSSRMSYFMDDDGAANLVITNLEMGDRATYTCSAENSIGATTLDVLLRVKDRLAALWPFLGILAEVVILVAIIFYFEKRKSDSDDTADDDDDDDAPVKKKSNSATNEKGVEKDESDVRLRNVNA</sequence>
<dbReference type="FunFam" id="2.60.40.10:FF:000032">
    <property type="entry name" value="palladin isoform X1"/>
    <property type="match status" value="1"/>
</dbReference>
<dbReference type="GO" id="GO:0007411">
    <property type="term" value="P:axon guidance"/>
    <property type="evidence" value="ECO:0000318"/>
    <property type="project" value="GO_Central"/>
</dbReference>
<dbReference type="PANTHER" id="PTHR10075">
    <property type="entry name" value="BASIGIN RELATED"/>
    <property type="match status" value="1"/>
</dbReference>
<dbReference type="SMART" id="SM00409">
    <property type="entry name" value="IG"/>
    <property type="match status" value="3"/>
</dbReference>
<dbReference type="InterPro" id="IPR003599">
    <property type="entry name" value="Ig_sub"/>
</dbReference>
<dbReference type="InParanoid" id="C3YQA2"/>
<keyword evidence="2" id="KW-0393">Immunoglobulin domain</keyword>
<dbReference type="SMART" id="SM00408">
    <property type="entry name" value="IGc2"/>
    <property type="match status" value="3"/>
</dbReference>